<feature type="non-terminal residue" evidence="1">
    <location>
        <position position="61"/>
    </location>
</feature>
<gene>
    <name evidence="1" type="ORF">Q9L58_010548</name>
</gene>
<keyword evidence="2" id="KW-1185">Reference proteome</keyword>
<dbReference type="EMBL" id="JBBBZM010000479">
    <property type="protein sequence ID" value="KAL0630606.1"/>
    <property type="molecule type" value="Genomic_DNA"/>
</dbReference>
<comment type="caution">
    <text evidence="1">The sequence shown here is derived from an EMBL/GenBank/DDBJ whole genome shotgun (WGS) entry which is preliminary data.</text>
</comment>
<proteinExistence type="predicted"/>
<protein>
    <submittedName>
        <fullName evidence="1">Uncharacterized protein</fullName>
    </submittedName>
</protein>
<reference evidence="1 2" key="1">
    <citation type="submission" date="2024-02" db="EMBL/GenBank/DDBJ databases">
        <title>Discinaceae phylogenomics.</title>
        <authorList>
            <person name="Dirks A.C."/>
            <person name="James T.Y."/>
        </authorList>
    </citation>
    <scope>NUCLEOTIDE SEQUENCE [LARGE SCALE GENOMIC DNA]</scope>
    <source>
        <strain evidence="1 2">ACD0624</strain>
    </source>
</reference>
<evidence type="ECO:0000313" key="1">
    <source>
        <dbReference type="EMBL" id="KAL0630606.1"/>
    </source>
</evidence>
<sequence length="61" mass="7012">MDKYDPEGIQRLFNAWEEFVAVYGADVTVNLIFETFPQQAVTAVDTNSTAYRWRGLSKHLT</sequence>
<dbReference type="Proteomes" id="UP001447188">
    <property type="component" value="Unassembled WGS sequence"/>
</dbReference>
<accession>A0ABR3G3S6</accession>
<name>A0ABR3G3S6_9PEZI</name>
<evidence type="ECO:0000313" key="2">
    <source>
        <dbReference type="Proteomes" id="UP001447188"/>
    </source>
</evidence>
<organism evidence="1 2">
    <name type="scientific">Discina gigas</name>
    <dbReference type="NCBI Taxonomy" id="1032678"/>
    <lineage>
        <taxon>Eukaryota</taxon>
        <taxon>Fungi</taxon>
        <taxon>Dikarya</taxon>
        <taxon>Ascomycota</taxon>
        <taxon>Pezizomycotina</taxon>
        <taxon>Pezizomycetes</taxon>
        <taxon>Pezizales</taxon>
        <taxon>Discinaceae</taxon>
        <taxon>Discina</taxon>
    </lineage>
</organism>